<keyword evidence="7" id="KW-1185">Reference proteome</keyword>
<dbReference type="EMBL" id="VSRR010000067">
    <property type="protein sequence ID" value="MPC09374.1"/>
    <property type="molecule type" value="Genomic_DNA"/>
</dbReference>
<dbReference type="InterPro" id="IPR036188">
    <property type="entry name" value="FAD/NAD-bd_sf"/>
</dbReference>
<name>A0A5B7CKX6_PORTR</name>
<dbReference type="Proteomes" id="UP000324222">
    <property type="component" value="Unassembled WGS sequence"/>
</dbReference>
<keyword evidence="4" id="KW-0274">FAD</keyword>
<reference evidence="6 7" key="1">
    <citation type="submission" date="2019-05" db="EMBL/GenBank/DDBJ databases">
        <title>Another draft genome of Portunus trituberculatus and its Hox gene families provides insights of decapod evolution.</title>
        <authorList>
            <person name="Jeong J.-H."/>
            <person name="Song I."/>
            <person name="Kim S."/>
            <person name="Choi T."/>
            <person name="Kim D."/>
            <person name="Ryu S."/>
            <person name="Kim W."/>
        </authorList>
    </citation>
    <scope>NUCLEOTIDE SEQUENCE [LARGE SCALE GENOMIC DNA]</scope>
    <source>
        <tissue evidence="6">Muscle</tissue>
    </source>
</reference>
<keyword evidence="3" id="KW-0285">Flavoprotein</keyword>
<sequence>MVRVVVVGGGVNGVGSALAIQRRHPQCQVTVVAKSFTPHTTGGKPAKSNKIEKKGRIEMLVPLKSSKKLAKIKEQMSCKSSHRKMEEPLLHFSRHLTTSVYAILWSRDTFELYGEWYRNGEGKARGVSLVHGTGLASTKQPTPSWHTIPIGYINLSSDQRALYGPQYQ</sequence>
<evidence type="ECO:0000313" key="7">
    <source>
        <dbReference type="Proteomes" id="UP000324222"/>
    </source>
</evidence>
<keyword evidence="5" id="KW-0560">Oxidoreductase</keyword>
<dbReference type="PANTHER" id="PTHR11530:SF11">
    <property type="entry name" value="D-ASPARTATE OXIDASE"/>
    <property type="match status" value="1"/>
</dbReference>
<evidence type="ECO:0000256" key="5">
    <source>
        <dbReference type="ARBA" id="ARBA00023002"/>
    </source>
</evidence>
<evidence type="ECO:0000256" key="2">
    <source>
        <dbReference type="ARBA" id="ARBA00004253"/>
    </source>
</evidence>
<dbReference type="AlphaFoldDB" id="A0A5B7CKX6"/>
<comment type="subcellular location">
    <subcellularLocation>
        <location evidence="2">Peroxisome matrix</location>
    </subcellularLocation>
</comment>
<dbReference type="GO" id="GO:0071949">
    <property type="term" value="F:FAD binding"/>
    <property type="evidence" value="ECO:0007669"/>
    <property type="project" value="InterPro"/>
</dbReference>
<dbReference type="PANTHER" id="PTHR11530">
    <property type="entry name" value="D-AMINO ACID OXIDASE"/>
    <property type="match status" value="1"/>
</dbReference>
<dbReference type="InterPro" id="IPR023209">
    <property type="entry name" value="DAO"/>
</dbReference>
<gene>
    <name evidence="6" type="primary">daao-1_1</name>
    <name evidence="6" type="ORF">E2C01_001984</name>
</gene>
<comment type="caution">
    <text evidence="6">The sequence shown here is derived from an EMBL/GenBank/DDBJ whole genome shotgun (WGS) entry which is preliminary data.</text>
</comment>
<dbReference type="GO" id="GO:0005782">
    <property type="term" value="C:peroxisomal matrix"/>
    <property type="evidence" value="ECO:0007669"/>
    <property type="project" value="UniProtKB-SubCell"/>
</dbReference>
<comment type="cofactor">
    <cofactor evidence="1">
        <name>FAD</name>
        <dbReference type="ChEBI" id="CHEBI:57692"/>
    </cofactor>
</comment>
<dbReference type="Gene3D" id="3.40.50.720">
    <property type="entry name" value="NAD(P)-binding Rossmann-like Domain"/>
    <property type="match status" value="1"/>
</dbReference>
<evidence type="ECO:0000313" key="6">
    <source>
        <dbReference type="EMBL" id="MPC09374.1"/>
    </source>
</evidence>
<organism evidence="6 7">
    <name type="scientific">Portunus trituberculatus</name>
    <name type="common">Swimming crab</name>
    <name type="synonym">Neptunus trituberculatus</name>
    <dbReference type="NCBI Taxonomy" id="210409"/>
    <lineage>
        <taxon>Eukaryota</taxon>
        <taxon>Metazoa</taxon>
        <taxon>Ecdysozoa</taxon>
        <taxon>Arthropoda</taxon>
        <taxon>Crustacea</taxon>
        <taxon>Multicrustacea</taxon>
        <taxon>Malacostraca</taxon>
        <taxon>Eumalacostraca</taxon>
        <taxon>Eucarida</taxon>
        <taxon>Decapoda</taxon>
        <taxon>Pleocyemata</taxon>
        <taxon>Brachyura</taxon>
        <taxon>Eubrachyura</taxon>
        <taxon>Portunoidea</taxon>
        <taxon>Portunidae</taxon>
        <taxon>Portuninae</taxon>
        <taxon>Portunus</taxon>
    </lineage>
</organism>
<proteinExistence type="predicted"/>
<evidence type="ECO:0000256" key="3">
    <source>
        <dbReference type="ARBA" id="ARBA00022630"/>
    </source>
</evidence>
<evidence type="ECO:0000256" key="4">
    <source>
        <dbReference type="ARBA" id="ARBA00022827"/>
    </source>
</evidence>
<evidence type="ECO:0000256" key="1">
    <source>
        <dbReference type="ARBA" id="ARBA00001974"/>
    </source>
</evidence>
<dbReference type="SUPFAM" id="SSF51905">
    <property type="entry name" value="FAD/NAD(P)-binding domain"/>
    <property type="match status" value="1"/>
</dbReference>
<dbReference type="GO" id="GO:0019478">
    <property type="term" value="P:D-amino acid catabolic process"/>
    <property type="evidence" value="ECO:0007669"/>
    <property type="project" value="TreeGrafter"/>
</dbReference>
<accession>A0A5B7CKX6</accession>
<dbReference type="OrthoDB" id="2015447at2759"/>
<dbReference type="GO" id="GO:0003884">
    <property type="term" value="F:D-amino-acid oxidase activity"/>
    <property type="evidence" value="ECO:0007669"/>
    <property type="project" value="InterPro"/>
</dbReference>
<protein>
    <submittedName>
        <fullName evidence="6">D-amino-acid oxidase</fullName>
    </submittedName>
</protein>